<feature type="compositionally biased region" description="Basic and acidic residues" evidence="12">
    <location>
        <begin position="191"/>
        <end position="204"/>
    </location>
</feature>
<comment type="caution">
    <text evidence="14">The sequence shown here is derived from an EMBL/GenBank/DDBJ whole genome shotgun (WGS) entry which is preliminary data.</text>
</comment>
<dbReference type="OrthoDB" id="6159439at2759"/>
<evidence type="ECO:0000256" key="6">
    <source>
        <dbReference type="ARBA" id="ARBA00023242"/>
    </source>
</evidence>
<dbReference type="PRINTS" id="PR00031">
    <property type="entry name" value="HTHREPRESSR"/>
</dbReference>
<feature type="region of interest" description="Disordered" evidence="12">
    <location>
        <begin position="174"/>
        <end position="212"/>
    </location>
</feature>
<dbReference type="InParanoid" id="A0A1Q3DAZ4"/>
<dbReference type="Pfam" id="PF02183">
    <property type="entry name" value="HALZ"/>
    <property type="match status" value="1"/>
</dbReference>
<proteinExistence type="inferred from homology"/>
<comment type="function">
    <text evidence="11">Transcription factor.</text>
</comment>
<dbReference type="CDD" id="cd00086">
    <property type="entry name" value="homeodomain"/>
    <property type="match status" value="1"/>
</dbReference>
<dbReference type="GO" id="GO:0009737">
    <property type="term" value="P:response to abscisic acid"/>
    <property type="evidence" value="ECO:0007669"/>
    <property type="project" value="UniProtKB-ARBA"/>
</dbReference>
<dbReference type="Pfam" id="PF00046">
    <property type="entry name" value="Homeodomain"/>
    <property type="match status" value="1"/>
</dbReference>
<keyword evidence="3 9" id="KW-0238">DNA-binding</keyword>
<accession>A0A1Q3DAZ4</accession>
<keyword evidence="4 9" id="KW-0371">Homeobox</keyword>
<comment type="function">
    <text evidence="8">Probable transcription activator that may act as growth regulators in response to water deficit.</text>
</comment>
<organism evidence="14 15">
    <name type="scientific">Cephalotus follicularis</name>
    <name type="common">Albany pitcher plant</name>
    <dbReference type="NCBI Taxonomy" id="3775"/>
    <lineage>
        <taxon>Eukaryota</taxon>
        <taxon>Viridiplantae</taxon>
        <taxon>Streptophyta</taxon>
        <taxon>Embryophyta</taxon>
        <taxon>Tracheophyta</taxon>
        <taxon>Spermatophyta</taxon>
        <taxon>Magnoliopsida</taxon>
        <taxon>eudicotyledons</taxon>
        <taxon>Gunneridae</taxon>
        <taxon>Pentapetalae</taxon>
        <taxon>rosids</taxon>
        <taxon>fabids</taxon>
        <taxon>Oxalidales</taxon>
        <taxon>Cephalotaceae</taxon>
        <taxon>Cephalotus</taxon>
    </lineage>
</organism>
<dbReference type="InterPro" id="IPR003106">
    <property type="entry name" value="Leu_zip_homeo"/>
</dbReference>
<feature type="DNA-binding region" description="Homeobox" evidence="9">
    <location>
        <begin position="69"/>
        <end position="128"/>
    </location>
</feature>
<dbReference type="FunFam" id="1.10.10.60:FF:000293">
    <property type="entry name" value="Homeobox-leucine zipper protein ATHB-7"/>
    <property type="match status" value="1"/>
</dbReference>
<dbReference type="PROSITE" id="PS00027">
    <property type="entry name" value="HOMEOBOX_1"/>
    <property type="match status" value="1"/>
</dbReference>
<comment type="subcellular location">
    <subcellularLocation>
        <location evidence="1 9 10">Nucleus</location>
    </subcellularLocation>
</comment>
<evidence type="ECO:0000256" key="12">
    <source>
        <dbReference type="SAM" id="MobiDB-lite"/>
    </source>
</evidence>
<dbReference type="AlphaFoldDB" id="A0A1Q3DAZ4"/>
<evidence type="ECO:0000256" key="9">
    <source>
        <dbReference type="PROSITE-ProRule" id="PRU00108"/>
    </source>
</evidence>
<dbReference type="Proteomes" id="UP000187406">
    <property type="component" value="Unassembled WGS sequence"/>
</dbReference>
<dbReference type="GO" id="GO:0005634">
    <property type="term" value="C:nucleus"/>
    <property type="evidence" value="ECO:0007669"/>
    <property type="project" value="UniProtKB-SubCell"/>
</dbReference>
<dbReference type="GO" id="GO:0000976">
    <property type="term" value="F:transcription cis-regulatory region binding"/>
    <property type="evidence" value="ECO:0007669"/>
    <property type="project" value="UniProtKB-ARBA"/>
</dbReference>
<protein>
    <recommendedName>
        <fullName evidence="11">Homeobox-leucine zipper protein</fullName>
    </recommendedName>
    <alternativeName>
        <fullName evidence="11">HD-ZIP protein</fullName>
    </alternativeName>
    <alternativeName>
        <fullName evidence="11">Homeodomain transcription factor</fullName>
    </alternativeName>
</protein>
<evidence type="ECO:0000313" key="14">
    <source>
        <dbReference type="EMBL" id="GAV89620.1"/>
    </source>
</evidence>
<keyword evidence="5 11" id="KW-0804">Transcription</keyword>
<dbReference type="PANTHER" id="PTHR24326">
    <property type="entry name" value="HOMEOBOX-LEUCINE ZIPPER PROTEIN"/>
    <property type="match status" value="1"/>
</dbReference>
<evidence type="ECO:0000256" key="5">
    <source>
        <dbReference type="ARBA" id="ARBA00023163"/>
    </source>
</evidence>
<dbReference type="STRING" id="3775.A0A1Q3DAZ4"/>
<evidence type="ECO:0000256" key="1">
    <source>
        <dbReference type="ARBA" id="ARBA00004123"/>
    </source>
</evidence>
<dbReference type="InterPro" id="IPR009057">
    <property type="entry name" value="Homeodomain-like_sf"/>
</dbReference>
<name>A0A1Q3DAZ4_CEPFO</name>
<evidence type="ECO:0000256" key="3">
    <source>
        <dbReference type="ARBA" id="ARBA00023125"/>
    </source>
</evidence>
<evidence type="ECO:0000259" key="13">
    <source>
        <dbReference type="PROSITE" id="PS50071"/>
    </source>
</evidence>
<evidence type="ECO:0000256" key="2">
    <source>
        <dbReference type="ARBA" id="ARBA00023015"/>
    </source>
</evidence>
<dbReference type="GO" id="GO:0000981">
    <property type="term" value="F:DNA-binding transcription factor activity, RNA polymerase II-specific"/>
    <property type="evidence" value="ECO:0007669"/>
    <property type="project" value="UniProtKB-UniRule"/>
</dbReference>
<keyword evidence="2 11" id="KW-0805">Transcription regulation</keyword>
<sequence>MSHKARRGKSIHDTKLHWVDKYKSTNISPYPLNETISTLIRNQKMEESDYYCAEAAEAKSDTPKKKKNKTKNKRRFSDEQIKLLETIFESETKLEPRKKLQIARELGLQPRQVAIWFQNRRARWKSKQIEQQYNLLKVNYDHLASQFESMKKEKQSLLLQLQKLSEMLGKTCDKDGGGGKGLLEEASSIDGSREHRLAKSEPEPKPSCSQEGLESRGFMFMSSHNHNSRDIGPLGGERHKPLNVSECTEAPETWYNYDSGGQLTNMSCTSSHWLNFWT</sequence>
<comment type="similarity">
    <text evidence="7 11">Belongs to the HD-ZIP homeobox family. Class I subfamily.</text>
</comment>
<dbReference type="Gene3D" id="1.10.10.60">
    <property type="entry name" value="Homeodomain-like"/>
    <property type="match status" value="1"/>
</dbReference>
<dbReference type="PROSITE" id="PS50071">
    <property type="entry name" value="HOMEOBOX_2"/>
    <property type="match status" value="1"/>
</dbReference>
<reference evidence="15" key="1">
    <citation type="submission" date="2016-04" db="EMBL/GenBank/DDBJ databases">
        <title>Cephalotus genome sequencing.</title>
        <authorList>
            <person name="Fukushima K."/>
            <person name="Hasebe M."/>
            <person name="Fang X."/>
        </authorList>
    </citation>
    <scope>NUCLEOTIDE SEQUENCE [LARGE SCALE GENOMIC DNA]</scope>
    <source>
        <strain evidence="15">cv. St1</strain>
    </source>
</reference>
<evidence type="ECO:0000256" key="8">
    <source>
        <dbReference type="ARBA" id="ARBA00058361"/>
    </source>
</evidence>
<dbReference type="InterPro" id="IPR017970">
    <property type="entry name" value="Homeobox_CS"/>
</dbReference>
<dbReference type="PANTHER" id="PTHR24326:SF620">
    <property type="entry name" value="HOMEOBOX-LEUCINE ZIPPER PROTEIN"/>
    <property type="match status" value="1"/>
</dbReference>
<dbReference type="EMBL" id="BDDD01005626">
    <property type="protein sequence ID" value="GAV89620.1"/>
    <property type="molecule type" value="Genomic_DNA"/>
</dbReference>
<gene>
    <name evidence="14" type="ORF">CFOL_v3_33034</name>
</gene>
<feature type="domain" description="Homeobox" evidence="13">
    <location>
        <begin position="67"/>
        <end position="127"/>
    </location>
</feature>
<evidence type="ECO:0000313" key="15">
    <source>
        <dbReference type="Proteomes" id="UP000187406"/>
    </source>
</evidence>
<keyword evidence="6 9" id="KW-0539">Nucleus</keyword>
<keyword evidence="15" id="KW-1185">Reference proteome</keyword>
<dbReference type="GO" id="GO:0045893">
    <property type="term" value="P:positive regulation of DNA-templated transcription"/>
    <property type="evidence" value="ECO:0007669"/>
    <property type="project" value="TreeGrafter"/>
</dbReference>
<evidence type="ECO:0000256" key="11">
    <source>
        <dbReference type="RuleBase" id="RU369038"/>
    </source>
</evidence>
<evidence type="ECO:0000256" key="7">
    <source>
        <dbReference type="ARBA" id="ARBA00025748"/>
    </source>
</evidence>
<dbReference type="InterPro" id="IPR001356">
    <property type="entry name" value="HD"/>
</dbReference>
<dbReference type="GO" id="GO:0009414">
    <property type="term" value="P:response to water deprivation"/>
    <property type="evidence" value="ECO:0007669"/>
    <property type="project" value="UniProtKB-ARBA"/>
</dbReference>
<dbReference type="InterPro" id="IPR000047">
    <property type="entry name" value="HTH_motif"/>
</dbReference>
<dbReference type="SUPFAM" id="SSF46689">
    <property type="entry name" value="Homeodomain-like"/>
    <property type="match status" value="1"/>
</dbReference>
<evidence type="ECO:0000256" key="4">
    <source>
        <dbReference type="ARBA" id="ARBA00023155"/>
    </source>
</evidence>
<evidence type="ECO:0000256" key="10">
    <source>
        <dbReference type="RuleBase" id="RU000682"/>
    </source>
</evidence>
<dbReference type="SMART" id="SM00389">
    <property type="entry name" value="HOX"/>
    <property type="match status" value="1"/>
</dbReference>
<dbReference type="InterPro" id="IPR045224">
    <property type="entry name" value="HDZip_class_I_plant"/>
</dbReference>